<sequence length="94" mass="10584">MAQILLHIATFESSLDASNQFSLTLFEVEHPSAQLMAQILLHIATFESSLDASNRFSLMLFEVEHPSAQLSAQILLKLTRGINFVCYNIFKVLE</sequence>
<dbReference type="EMBL" id="JADKNH010000008">
    <property type="protein sequence ID" value="MBF4694312.1"/>
    <property type="molecule type" value="Genomic_DNA"/>
</dbReference>
<comment type="caution">
    <text evidence="1">The sequence shown here is derived from an EMBL/GenBank/DDBJ whole genome shotgun (WGS) entry which is preliminary data.</text>
</comment>
<gene>
    <name evidence="1" type="ORF">ISU02_14415</name>
</gene>
<evidence type="ECO:0000313" key="1">
    <source>
        <dbReference type="EMBL" id="MBF4694312.1"/>
    </source>
</evidence>
<name>A0ABR9ZV22_9FIRM</name>
<protein>
    <submittedName>
        <fullName evidence="1">Uncharacterized protein</fullName>
    </submittedName>
</protein>
<dbReference type="Proteomes" id="UP000614200">
    <property type="component" value="Unassembled WGS sequence"/>
</dbReference>
<reference evidence="1 2" key="1">
    <citation type="submission" date="2020-11" db="EMBL/GenBank/DDBJ databases">
        <title>Fusibacter basophilias sp. nov.</title>
        <authorList>
            <person name="Qiu D."/>
        </authorList>
    </citation>
    <scope>NUCLEOTIDE SEQUENCE [LARGE SCALE GENOMIC DNA]</scope>
    <source>
        <strain evidence="1 2">Q10-2</strain>
    </source>
</reference>
<organism evidence="1 2">
    <name type="scientific">Fusibacter ferrireducens</name>
    <dbReference type="NCBI Taxonomy" id="2785058"/>
    <lineage>
        <taxon>Bacteria</taxon>
        <taxon>Bacillati</taxon>
        <taxon>Bacillota</taxon>
        <taxon>Clostridia</taxon>
        <taxon>Eubacteriales</taxon>
        <taxon>Eubacteriales Family XII. Incertae Sedis</taxon>
        <taxon>Fusibacter</taxon>
    </lineage>
</organism>
<evidence type="ECO:0000313" key="2">
    <source>
        <dbReference type="Proteomes" id="UP000614200"/>
    </source>
</evidence>
<keyword evidence="2" id="KW-1185">Reference proteome</keyword>
<accession>A0ABR9ZV22</accession>
<proteinExistence type="predicted"/>